<organism evidence="1 2">
    <name type="scientific">Trifolium pratense</name>
    <name type="common">Red clover</name>
    <dbReference type="NCBI Taxonomy" id="57577"/>
    <lineage>
        <taxon>Eukaryota</taxon>
        <taxon>Viridiplantae</taxon>
        <taxon>Streptophyta</taxon>
        <taxon>Embryophyta</taxon>
        <taxon>Tracheophyta</taxon>
        <taxon>Spermatophyta</taxon>
        <taxon>Magnoliopsida</taxon>
        <taxon>eudicotyledons</taxon>
        <taxon>Gunneridae</taxon>
        <taxon>Pentapetalae</taxon>
        <taxon>rosids</taxon>
        <taxon>fabids</taxon>
        <taxon>Fabales</taxon>
        <taxon>Fabaceae</taxon>
        <taxon>Papilionoideae</taxon>
        <taxon>50 kb inversion clade</taxon>
        <taxon>NPAAA clade</taxon>
        <taxon>Hologalegina</taxon>
        <taxon>IRL clade</taxon>
        <taxon>Trifolieae</taxon>
        <taxon>Trifolium</taxon>
    </lineage>
</organism>
<protein>
    <submittedName>
        <fullName evidence="1">Uncharacterized protein</fullName>
    </submittedName>
</protein>
<gene>
    <name evidence="1" type="ORF">MILVUS5_LOCUS8864</name>
</gene>
<dbReference type="EMBL" id="CASHSV030000024">
    <property type="protein sequence ID" value="CAJ2638712.1"/>
    <property type="molecule type" value="Genomic_DNA"/>
</dbReference>
<proteinExistence type="predicted"/>
<name>A0ACB0J4P8_TRIPR</name>
<accession>A0ACB0J4P8</accession>
<reference evidence="1" key="1">
    <citation type="submission" date="2023-10" db="EMBL/GenBank/DDBJ databases">
        <authorList>
            <person name="Rodriguez Cubillos JULIANA M."/>
            <person name="De Vega J."/>
        </authorList>
    </citation>
    <scope>NUCLEOTIDE SEQUENCE</scope>
</reference>
<sequence length="88" mass="9752">MITSFCDLSPFLYCFVHVLHYMYALKIETGTLCENKIACTVVNAAISPNTVIFIKKCCICITLEIDAAALSGLQYLQNLRAASIESLR</sequence>
<keyword evidence="2" id="KW-1185">Reference proteome</keyword>
<dbReference type="Proteomes" id="UP001177021">
    <property type="component" value="Unassembled WGS sequence"/>
</dbReference>
<evidence type="ECO:0000313" key="2">
    <source>
        <dbReference type="Proteomes" id="UP001177021"/>
    </source>
</evidence>
<evidence type="ECO:0000313" key="1">
    <source>
        <dbReference type="EMBL" id="CAJ2638712.1"/>
    </source>
</evidence>
<comment type="caution">
    <text evidence="1">The sequence shown here is derived from an EMBL/GenBank/DDBJ whole genome shotgun (WGS) entry which is preliminary data.</text>
</comment>